<organism evidence="1 2">
    <name type="scientific">Vibrio quintilis</name>
    <dbReference type="NCBI Taxonomy" id="1117707"/>
    <lineage>
        <taxon>Bacteria</taxon>
        <taxon>Pseudomonadati</taxon>
        <taxon>Pseudomonadota</taxon>
        <taxon>Gammaproteobacteria</taxon>
        <taxon>Vibrionales</taxon>
        <taxon>Vibrionaceae</taxon>
        <taxon>Vibrio</taxon>
    </lineage>
</organism>
<evidence type="ECO:0000313" key="2">
    <source>
        <dbReference type="Proteomes" id="UP000184600"/>
    </source>
</evidence>
<dbReference type="PANTHER" id="PTHR30363">
    <property type="entry name" value="HTH-TYPE TRANSCRIPTIONAL REGULATOR SRLR-RELATED"/>
    <property type="match status" value="1"/>
</dbReference>
<dbReference type="PANTHER" id="PTHR30363:SF28">
    <property type="entry name" value="TRANSCRIPTIONAL REGULATORY PROTEIN-RELATED"/>
    <property type="match status" value="1"/>
</dbReference>
<reference evidence="2" key="1">
    <citation type="submission" date="2016-12" db="EMBL/GenBank/DDBJ databases">
        <authorList>
            <person name="Rodrigo-Torres L."/>
            <person name="Arahal R.D."/>
            <person name="Lucena T."/>
        </authorList>
    </citation>
    <scope>NUCLEOTIDE SEQUENCE [LARGE SCALE GENOMIC DNA]</scope>
</reference>
<protein>
    <submittedName>
        <fullName evidence="1">Uncharacterized protein</fullName>
    </submittedName>
</protein>
<keyword evidence="2" id="KW-1185">Reference proteome</keyword>
<accession>A0A1M7YYI2</accession>
<dbReference type="InterPro" id="IPR036388">
    <property type="entry name" value="WH-like_DNA-bd_sf"/>
</dbReference>
<dbReference type="InterPro" id="IPR036390">
    <property type="entry name" value="WH_DNA-bd_sf"/>
</dbReference>
<dbReference type="AlphaFoldDB" id="A0A1M7YYI2"/>
<dbReference type="Proteomes" id="UP000184600">
    <property type="component" value="Unassembled WGS sequence"/>
</dbReference>
<evidence type="ECO:0000313" key="1">
    <source>
        <dbReference type="EMBL" id="SHO57690.1"/>
    </source>
</evidence>
<dbReference type="InterPro" id="IPR050313">
    <property type="entry name" value="Carb_Metab_HTH_regulators"/>
</dbReference>
<dbReference type="Gene3D" id="1.10.10.10">
    <property type="entry name" value="Winged helix-like DNA-binding domain superfamily/Winged helix DNA-binding domain"/>
    <property type="match status" value="1"/>
</dbReference>
<name>A0A1M7YYI2_9VIBR</name>
<proteinExistence type="predicted"/>
<gene>
    <name evidence="1" type="ORF">VQ7734_03460</name>
</gene>
<dbReference type="OrthoDB" id="155998at2"/>
<dbReference type="STRING" id="1117707.VQ7734_03460"/>
<dbReference type="SUPFAM" id="SSF46785">
    <property type="entry name" value="Winged helix' DNA-binding domain"/>
    <property type="match status" value="1"/>
</dbReference>
<dbReference type="EMBL" id="FRFG01000046">
    <property type="protein sequence ID" value="SHO57690.1"/>
    <property type="molecule type" value="Genomic_DNA"/>
</dbReference>
<sequence length="205" mass="23294">MKTVDKILHTIKREGALTAKQLAAKFDMTAMGARLHLQSLEKDGLLHSYDVKVKVGRPTRHWGLTDAGHNYFADRHGELTVQIIEAVEHIYGSEGIHQIAQRRGSAMLEHYQQVLGQCSSLEEKVRSLVWLRDQEGYMAELEETEEGFCLTENHCPICKAAVHCPSFCESELNVFRILLGGQCRIERQEHIISGHRRCSYTIIPI</sequence>
<dbReference type="RefSeq" id="WP_073584871.1">
    <property type="nucleotide sequence ID" value="NZ_AP024897.1"/>
</dbReference>